<dbReference type="GO" id="GO:0008658">
    <property type="term" value="F:penicillin binding"/>
    <property type="evidence" value="ECO:0007669"/>
    <property type="project" value="InterPro"/>
</dbReference>
<keyword evidence="11" id="KW-0573">Peptidoglycan synthesis</keyword>
<comment type="catalytic activity">
    <reaction evidence="17">
        <text>[GlcNAc-(1-&gt;4)-Mur2Ac(oyl-L-Ala-gamma-D-Glu-L-Lys-D-Ala-D-Ala)](n)-di-trans,octa-cis-undecaprenyl diphosphate + beta-D-GlcNAc-(1-&gt;4)-Mur2Ac(oyl-L-Ala-gamma-D-Glu-L-Lys-D-Ala-D-Ala)-di-trans,octa-cis-undecaprenyl diphosphate = [GlcNAc-(1-&gt;4)-Mur2Ac(oyl-L-Ala-gamma-D-Glu-L-Lys-D-Ala-D-Ala)](n+1)-di-trans,octa-cis-undecaprenyl diphosphate + di-trans,octa-cis-undecaprenyl diphosphate + H(+)</text>
        <dbReference type="Rhea" id="RHEA:23708"/>
        <dbReference type="Rhea" id="RHEA-COMP:9602"/>
        <dbReference type="Rhea" id="RHEA-COMP:9603"/>
        <dbReference type="ChEBI" id="CHEBI:15378"/>
        <dbReference type="ChEBI" id="CHEBI:58405"/>
        <dbReference type="ChEBI" id="CHEBI:60033"/>
        <dbReference type="ChEBI" id="CHEBI:78435"/>
        <dbReference type="EC" id="2.4.99.28"/>
    </reaction>
</comment>
<keyword evidence="13 19" id="KW-0472">Membrane</keyword>
<name>S6A1U4_GEOG3</name>
<evidence type="ECO:0000256" key="4">
    <source>
        <dbReference type="ARBA" id="ARBA00022645"/>
    </source>
</evidence>
<feature type="compositionally biased region" description="Basic and acidic residues" evidence="18">
    <location>
        <begin position="676"/>
        <end position="685"/>
    </location>
</feature>
<dbReference type="Gene3D" id="1.10.3810.10">
    <property type="entry name" value="Biosynthetic peptidoglycan transglycosylase-like"/>
    <property type="match status" value="1"/>
</dbReference>
<comment type="catalytic activity">
    <reaction evidence="16">
        <text>Preferential cleavage: (Ac)2-L-Lys-D-Ala-|-D-Ala. Also transpeptidation of peptidyl-alanyl moieties that are N-acyl substituents of D-alanine.</text>
        <dbReference type="EC" id="3.4.16.4"/>
    </reaction>
</comment>
<evidence type="ECO:0000256" key="15">
    <source>
        <dbReference type="ARBA" id="ARBA00023316"/>
    </source>
</evidence>
<reference evidence="22 23" key="1">
    <citation type="journal article" date="2014" name="Genome Announc.">
        <title>Complete Genome Sequence of the Thermophilic Polychlorinated Biphenyl Degrader Geobacillus sp. Strain JF8 (NBRC 109937).</title>
        <authorList>
            <person name="Shintani M."/>
            <person name="Ohtsubo Y."/>
            <person name="Fukuda K."/>
            <person name="Hosoyama A."/>
            <person name="Ohji S."/>
            <person name="Yamazoe A."/>
            <person name="Fujita N."/>
            <person name="Nagata Y."/>
            <person name="Tsuda M."/>
            <person name="Hatta T."/>
            <person name="Kimbara K."/>
        </authorList>
    </citation>
    <scope>NUCLEOTIDE SEQUENCE [LARGE SCALE GENOMIC DNA]</scope>
    <source>
        <strain evidence="22 23">JF8</strain>
    </source>
</reference>
<feature type="region of interest" description="Disordered" evidence="18">
    <location>
        <begin position="630"/>
        <end position="685"/>
    </location>
</feature>
<dbReference type="Pfam" id="PF00905">
    <property type="entry name" value="Transpeptidase"/>
    <property type="match status" value="1"/>
</dbReference>
<dbReference type="NCBIfam" id="TIGR02074">
    <property type="entry name" value="PBP_1a_fam"/>
    <property type="match status" value="1"/>
</dbReference>
<evidence type="ECO:0000256" key="2">
    <source>
        <dbReference type="ARBA" id="ARBA00007739"/>
    </source>
</evidence>
<protein>
    <submittedName>
        <fullName evidence="22">Penicillin-binding protein</fullName>
    </submittedName>
</protein>
<dbReference type="InterPro" id="IPR001460">
    <property type="entry name" value="PCN-bd_Tpept"/>
</dbReference>
<dbReference type="SUPFAM" id="SSF53955">
    <property type="entry name" value="Lysozyme-like"/>
    <property type="match status" value="1"/>
</dbReference>
<evidence type="ECO:0000256" key="6">
    <source>
        <dbReference type="ARBA" id="ARBA00022676"/>
    </source>
</evidence>
<dbReference type="HOGENOM" id="CLU_006354_2_2_9"/>
<dbReference type="STRING" id="1921421.M493_08310"/>
<dbReference type="InterPro" id="IPR001264">
    <property type="entry name" value="Glyco_trans_51"/>
</dbReference>
<dbReference type="InterPro" id="IPR050396">
    <property type="entry name" value="Glycosyltr_51/Transpeptidase"/>
</dbReference>
<dbReference type="GO" id="GO:0008360">
    <property type="term" value="P:regulation of cell shape"/>
    <property type="evidence" value="ECO:0007669"/>
    <property type="project" value="UniProtKB-KW"/>
</dbReference>
<keyword evidence="15" id="KW-0961">Cell wall biogenesis/degradation</keyword>
<dbReference type="GO" id="GO:0006508">
    <property type="term" value="P:proteolysis"/>
    <property type="evidence" value="ECO:0007669"/>
    <property type="project" value="UniProtKB-KW"/>
</dbReference>
<sequence>MEPQSRQQVRQTRRRQRWLRMLCALAFALAVAVAALHWMIARQNIAALNKPLPAATIIYDEHGRPASKLAAANIEEVSIERVPDHFLQAIVAVEDRRFYEHNGVDYYGFLRAMWRNIRARAWVEGGSTITQQLAKNVFLTNEKTLVRKWNEWLIAQKIERTYSKQEILEMYINRVYFGAGAWGVASAAKTYFGKDVSDLTLSESAMLAGLVKAPSALSPLRHYDKAVARRNVVLSLMKEQGYIDEQEWAAAKNERIAIQQEPKRDPYAGKYPYYVDELIREAITRYGLTQSDVLSGGLRIYTELDPRMQQALEAVYADDSLFPSSPDGVLVQSGAVLLDPKTGGVKALVGGRGRHVFRGFNRATELRRQPGSAIKPLAVYTPALEQGYEPFSLLKDEPLNLGGYRPQNYDHTYRGTVTMYEAVIHSLNVPAVWLLHEIGLDKGMDALRRFGLPLEKEDRQLGIALGGMSRGVSPLEMAEAYAVFANDGVRPDGHLITKIVDAYGHEVAEWEPERAVVTSKKTAQQMTVLLEGVIREGTGRRAAIPGRELAGKTGSTEMTIPGIDGVKDQWMVGYTPQLVGALWLGYDRPDGTHYLTTTSGETAAVIFRHIMEKALVGQPAARFSLPLVKKEEQKRKKHDQPTSESAPPKAKEKKEKPHPPGHEKTKNKKEKKGKSKEKGHGGKHD</sequence>
<keyword evidence="6" id="KW-0328">Glycosyltransferase</keyword>
<evidence type="ECO:0000256" key="11">
    <source>
        <dbReference type="ARBA" id="ARBA00022984"/>
    </source>
</evidence>
<feature type="domain" description="Glycosyl transferase family 51" evidence="21">
    <location>
        <begin position="67"/>
        <end position="237"/>
    </location>
</feature>
<keyword evidence="8 19" id="KW-0812">Transmembrane</keyword>
<evidence type="ECO:0000259" key="20">
    <source>
        <dbReference type="Pfam" id="PF00905"/>
    </source>
</evidence>
<keyword evidence="3" id="KW-1003">Cell membrane</keyword>
<dbReference type="OrthoDB" id="9766909at2"/>
<keyword evidence="4" id="KW-0121">Carboxypeptidase</keyword>
<evidence type="ECO:0000256" key="19">
    <source>
        <dbReference type="SAM" id="Phobius"/>
    </source>
</evidence>
<dbReference type="Pfam" id="PF00912">
    <property type="entry name" value="Transgly"/>
    <property type="match status" value="1"/>
</dbReference>
<evidence type="ECO:0000256" key="10">
    <source>
        <dbReference type="ARBA" id="ARBA00022960"/>
    </source>
</evidence>
<evidence type="ECO:0000256" key="5">
    <source>
        <dbReference type="ARBA" id="ARBA00022670"/>
    </source>
</evidence>
<evidence type="ECO:0000259" key="21">
    <source>
        <dbReference type="Pfam" id="PF00912"/>
    </source>
</evidence>
<evidence type="ECO:0000256" key="3">
    <source>
        <dbReference type="ARBA" id="ARBA00022475"/>
    </source>
</evidence>
<dbReference type="FunFam" id="1.10.3810.10:FF:000001">
    <property type="entry name" value="Penicillin-binding protein 1A"/>
    <property type="match status" value="1"/>
</dbReference>
<evidence type="ECO:0000256" key="9">
    <source>
        <dbReference type="ARBA" id="ARBA00022801"/>
    </source>
</evidence>
<keyword evidence="10" id="KW-0133">Cell shape</keyword>
<dbReference type="KEGG" id="gjf:M493_08310"/>
<dbReference type="GO" id="GO:0009002">
    <property type="term" value="F:serine-type D-Ala-D-Ala carboxypeptidase activity"/>
    <property type="evidence" value="ECO:0007669"/>
    <property type="project" value="UniProtKB-EC"/>
</dbReference>
<dbReference type="AlphaFoldDB" id="S6A1U4"/>
<keyword evidence="23" id="KW-1185">Reference proteome</keyword>
<comment type="similarity">
    <text evidence="1">In the C-terminal section; belongs to the transpeptidase family.</text>
</comment>
<dbReference type="PANTHER" id="PTHR32282">
    <property type="entry name" value="BINDING PROTEIN TRANSPEPTIDASE, PUTATIVE-RELATED"/>
    <property type="match status" value="1"/>
</dbReference>
<evidence type="ECO:0000256" key="18">
    <source>
        <dbReference type="SAM" id="MobiDB-lite"/>
    </source>
</evidence>
<feature type="compositionally biased region" description="Basic residues" evidence="18">
    <location>
        <begin position="665"/>
        <end position="675"/>
    </location>
</feature>
<evidence type="ECO:0000256" key="16">
    <source>
        <dbReference type="ARBA" id="ARBA00034000"/>
    </source>
</evidence>
<dbReference type="PATRIC" id="fig|1345697.3.peg.1591"/>
<dbReference type="PANTHER" id="PTHR32282:SF32">
    <property type="entry name" value="PENICILLIN-BINDING PROTEIN 2A"/>
    <property type="match status" value="1"/>
</dbReference>
<keyword evidence="9" id="KW-0378">Hydrolase</keyword>
<dbReference type="Proteomes" id="UP000015500">
    <property type="component" value="Chromosome"/>
</dbReference>
<organism evidence="22 23">
    <name type="scientific">Geobacillus genomosp. 3</name>
    <dbReference type="NCBI Taxonomy" id="1921421"/>
    <lineage>
        <taxon>Bacteria</taxon>
        <taxon>Bacillati</taxon>
        <taxon>Bacillota</taxon>
        <taxon>Bacilli</taxon>
        <taxon>Bacillales</taxon>
        <taxon>Anoxybacillaceae</taxon>
        <taxon>Geobacillus</taxon>
    </lineage>
</organism>
<feature type="domain" description="Penicillin-binding protein transpeptidase" evidence="20">
    <location>
        <begin position="334"/>
        <end position="612"/>
    </location>
</feature>
<dbReference type="GO" id="GO:0008955">
    <property type="term" value="F:peptidoglycan glycosyltransferase activity"/>
    <property type="evidence" value="ECO:0007669"/>
    <property type="project" value="UniProtKB-EC"/>
</dbReference>
<dbReference type="SUPFAM" id="SSF56601">
    <property type="entry name" value="beta-lactamase/transpeptidase-like"/>
    <property type="match status" value="1"/>
</dbReference>
<evidence type="ECO:0000256" key="1">
    <source>
        <dbReference type="ARBA" id="ARBA00007090"/>
    </source>
</evidence>
<dbReference type="GO" id="GO:0071555">
    <property type="term" value="P:cell wall organization"/>
    <property type="evidence" value="ECO:0007669"/>
    <property type="project" value="UniProtKB-KW"/>
</dbReference>
<keyword evidence="12 19" id="KW-1133">Transmembrane helix</keyword>
<evidence type="ECO:0000256" key="12">
    <source>
        <dbReference type="ARBA" id="ARBA00022989"/>
    </source>
</evidence>
<dbReference type="InterPro" id="IPR023346">
    <property type="entry name" value="Lysozyme-like_dom_sf"/>
</dbReference>
<dbReference type="RefSeq" id="WP_020959748.1">
    <property type="nucleotide sequence ID" value="NC_022080.4"/>
</dbReference>
<dbReference type="InterPro" id="IPR036950">
    <property type="entry name" value="PBP_transglycosylase"/>
</dbReference>
<comment type="similarity">
    <text evidence="2">In the N-terminal section; belongs to the glycosyltransferase 51 family.</text>
</comment>
<feature type="transmembrane region" description="Helical" evidence="19">
    <location>
        <begin position="21"/>
        <end position="40"/>
    </location>
</feature>
<keyword evidence="14" id="KW-0511">Multifunctional enzyme</keyword>
<evidence type="ECO:0000313" key="22">
    <source>
        <dbReference type="EMBL" id="AGT31941.1"/>
    </source>
</evidence>
<dbReference type="Gene3D" id="3.40.710.10">
    <property type="entry name" value="DD-peptidase/beta-lactamase superfamily"/>
    <property type="match status" value="1"/>
</dbReference>
<proteinExistence type="inferred from homology"/>
<dbReference type="GO" id="GO:0009252">
    <property type="term" value="P:peptidoglycan biosynthetic process"/>
    <property type="evidence" value="ECO:0007669"/>
    <property type="project" value="UniProtKB-KW"/>
</dbReference>
<dbReference type="EMBL" id="CP006254">
    <property type="protein sequence ID" value="AGT31941.1"/>
    <property type="molecule type" value="Genomic_DNA"/>
</dbReference>
<keyword evidence="7" id="KW-0808">Transferase</keyword>
<evidence type="ECO:0000256" key="13">
    <source>
        <dbReference type="ARBA" id="ARBA00023136"/>
    </source>
</evidence>
<accession>S6A1U4</accession>
<evidence type="ECO:0000256" key="14">
    <source>
        <dbReference type="ARBA" id="ARBA00023268"/>
    </source>
</evidence>
<evidence type="ECO:0000256" key="8">
    <source>
        <dbReference type="ARBA" id="ARBA00022692"/>
    </source>
</evidence>
<evidence type="ECO:0000256" key="7">
    <source>
        <dbReference type="ARBA" id="ARBA00022679"/>
    </source>
</evidence>
<evidence type="ECO:0000256" key="17">
    <source>
        <dbReference type="ARBA" id="ARBA00049902"/>
    </source>
</evidence>
<feature type="compositionally biased region" description="Basic and acidic residues" evidence="18">
    <location>
        <begin position="649"/>
        <end position="664"/>
    </location>
</feature>
<evidence type="ECO:0000313" key="23">
    <source>
        <dbReference type="Proteomes" id="UP000015500"/>
    </source>
</evidence>
<keyword evidence="5" id="KW-0645">Protease</keyword>
<dbReference type="InterPro" id="IPR012338">
    <property type="entry name" value="Beta-lactam/transpept-like"/>
</dbReference>
<gene>
    <name evidence="22" type="ORF">M493_08310</name>
</gene>
<dbReference type="GO" id="GO:0030288">
    <property type="term" value="C:outer membrane-bounded periplasmic space"/>
    <property type="evidence" value="ECO:0007669"/>
    <property type="project" value="TreeGrafter"/>
</dbReference>